<accession>C3Y483</accession>
<dbReference type="InterPro" id="IPR009057">
    <property type="entry name" value="Homeodomain-like_sf"/>
</dbReference>
<evidence type="ECO:0000256" key="1">
    <source>
        <dbReference type="ARBA" id="ARBA00023125"/>
    </source>
</evidence>
<dbReference type="Gene3D" id="1.10.10.60">
    <property type="entry name" value="Homeodomain-like"/>
    <property type="match status" value="2"/>
</dbReference>
<dbReference type="InterPro" id="IPR050863">
    <property type="entry name" value="CenT-Element_Derived"/>
</dbReference>
<evidence type="ECO:0000313" key="7">
    <source>
        <dbReference type="RefSeq" id="XP_035672546.1"/>
    </source>
</evidence>
<dbReference type="SUPFAM" id="SSF46689">
    <property type="entry name" value="Homeodomain-like"/>
    <property type="match status" value="2"/>
</dbReference>
<dbReference type="Pfam" id="PF04218">
    <property type="entry name" value="CENP-B_N"/>
    <property type="match status" value="1"/>
</dbReference>
<dbReference type="PANTHER" id="PTHR19303:SF73">
    <property type="entry name" value="PROTEIN PDC2"/>
    <property type="match status" value="1"/>
</dbReference>
<gene>
    <name evidence="7" type="primary">LOC118413330</name>
    <name evidence="5" type="ORF">BRAFLDRAFT_126129</name>
</gene>
<dbReference type="KEGG" id="bfo:118413330"/>
<reference evidence="6" key="2">
    <citation type="journal article" date="2020" name="Nat. Ecol. Evol.">
        <title>Deeply conserved synteny resolves early events in vertebrate evolution.</title>
        <authorList>
            <person name="Simakov O."/>
            <person name="Marletaz F."/>
            <person name="Yue J.X."/>
            <person name="O'Connell B."/>
            <person name="Jenkins J."/>
            <person name="Brandt A."/>
            <person name="Calef R."/>
            <person name="Tung C.H."/>
            <person name="Huang T.K."/>
            <person name="Schmutz J."/>
            <person name="Satoh N."/>
            <person name="Yu J.K."/>
            <person name="Putnam N.H."/>
            <person name="Green R.E."/>
            <person name="Rokhsar D.S."/>
        </authorList>
    </citation>
    <scope>NUCLEOTIDE SEQUENCE [LARGE SCALE GENOMIC DNA]</scope>
    <source>
        <strain evidence="6">S238N-H82</strain>
    </source>
</reference>
<evidence type="ECO:0000259" key="4">
    <source>
        <dbReference type="PROSITE" id="PS51253"/>
    </source>
</evidence>
<dbReference type="RefSeq" id="XP_035672546.1">
    <property type="nucleotide sequence ID" value="XM_035816653.1"/>
</dbReference>
<sequence>MATGSKGKRKCLTLSQRIEVIREHEKGGRRSRSLAKDFGVGKTQIANIIKRKREHLDDYANNVPGNQKRRRYPGFQGINDLCWEFYCDTTSRDKPCNGPILQEAGLNFAKDLGVTGFKASNGWLESFKKRHSIITFGKSSGNSRVNRAVVRRRGLMAPCSTDEHVPMDLSNVMNSCKNENSGSQEISASTEPIGSFHPDDVLMGNREQKGRHMTSGHAPPSDISDVTASVASRTLKRPTNTRLATSNQGEEGDIQSVALPALATVKVEIEETEGEEEEDNSGGEIPAGPIKNLSMALKAVNDLRLFCMNEGLGSELFTLYELENRFVSLWMERKTGK</sequence>
<keyword evidence="2" id="KW-0539">Nucleus</keyword>
<dbReference type="GeneID" id="118413330"/>
<protein>
    <submittedName>
        <fullName evidence="7">Uncharacterized protein LOC118413330</fullName>
    </submittedName>
</protein>
<evidence type="ECO:0000313" key="6">
    <source>
        <dbReference type="Proteomes" id="UP000001554"/>
    </source>
</evidence>
<reference evidence="7" key="3">
    <citation type="submission" date="2025-04" db="UniProtKB">
        <authorList>
            <consortium name="RefSeq"/>
        </authorList>
    </citation>
    <scope>IDENTIFICATION</scope>
    <source>
        <strain evidence="7">S238N-H82</strain>
        <tissue evidence="7">Testes</tissue>
    </source>
</reference>
<dbReference type="InterPro" id="IPR007889">
    <property type="entry name" value="HTH_Psq"/>
</dbReference>
<proteinExistence type="predicted"/>
<dbReference type="Proteomes" id="UP000001554">
    <property type="component" value="Chromosome 4"/>
</dbReference>
<dbReference type="AlphaFoldDB" id="C3Y483"/>
<dbReference type="PANTHER" id="PTHR19303">
    <property type="entry name" value="TRANSPOSON"/>
    <property type="match status" value="1"/>
</dbReference>
<dbReference type="eggNOG" id="KOG3105">
    <property type="taxonomic scope" value="Eukaryota"/>
</dbReference>
<dbReference type="InParanoid" id="C3Y483"/>
<dbReference type="Pfam" id="PF03221">
    <property type="entry name" value="HTH_Tnp_Tc5"/>
    <property type="match status" value="1"/>
</dbReference>
<dbReference type="SMART" id="SM00674">
    <property type="entry name" value="CENPB"/>
    <property type="match status" value="1"/>
</dbReference>
<dbReference type="EMBL" id="GG666484">
    <property type="protein sequence ID" value="EEN65109.1"/>
    <property type="molecule type" value="Genomic_DNA"/>
</dbReference>
<organism>
    <name type="scientific">Branchiostoma floridae</name>
    <name type="common">Florida lancelet</name>
    <name type="synonym">Amphioxus</name>
    <dbReference type="NCBI Taxonomy" id="7739"/>
    <lineage>
        <taxon>Eukaryota</taxon>
        <taxon>Metazoa</taxon>
        <taxon>Chordata</taxon>
        <taxon>Cephalochordata</taxon>
        <taxon>Leptocardii</taxon>
        <taxon>Amphioxiformes</taxon>
        <taxon>Branchiostomatidae</taxon>
        <taxon>Branchiostoma</taxon>
    </lineage>
</organism>
<dbReference type="GO" id="GO:0005634">
    <property type="term" value="C:nucleus"/>
    <property type="evidence" value="ECO:0000318"/>
    <property type="project" value="GO_Central"/>
</dbReference>
<reference evidence="5" key="1">
    <citation type="journal article" date="2008" name="Nature">
        <title>The amphioxus genome and the evolution of the chordate karyotype.</title>
        <authorList>
            <consortium name="US DOE Joint Genome Institute (JGI-PGF)"/>
            <person name="Putnam N.H."/>
            <person name="Butts T."/>
            <person name="Ferrier D.E.K."/>
            <person name="Furlong R.F."/>
            <person name="Hellsten U."/>
            <person name="Kawashima T."/>
            <person name="Robinson-Rechavi M."/>
            <person name="Shoguchi E."/>
            <person name="Terry A."/>
            <person name="Yu J.-K."/>
            <person name="Benito-Gutierrez E.L."/>
            <person name="Dubchak I."/>
            <person name="Garcia-Fernandez J."/>
            <person name="Gibson-Brown J.J."/>
            <person name="Grigoriev I.V."/>
            <person name="Horton A.C."/>
            <person name="de Jong P.J."/>
            <person name="Jurka J."/>
            <person name="Kapitonov V.V."/>
            <person name="Kohara Y."/>
            <person name="Kuroki Y."/>
            <person name="Lindquist E."/>
            <person name="Lucas S."/>
            <person name="Osoegawa K."/>
            <person name="Pennacchio L.A."/>
            <person name="Salamov A.A."/>
            <person name="Satou Y."/>
            <person name="Sauka-Spengler T."/>
            <person name="Schmutz J."/>
            <person name="Shin-I T."/>
            <person name="Toyoda A."/>
            <person name="Bronner-Fraser M."/>
            <person name="Fujiyama A."/>
            <person name="Holland L.Z."/>
            <person name="Holland P.W.H."/>
            <person name="Satoh N."/>
            <person name="Rokhsar D.S."/>
        </authorList>
    </citation>
    <scope>NUCLEOTIDE SEQUENCE [LARGE SCALE GENOMIC DNA]</scope>
    <source>
        <strain evidence="5">S238N-H82</strain>
        <tissue evidence="5">Testes</tissue>
    </source>
</reference>
<evidence type="ECO:0000313" key="5">
    <source>
        <dbReference type="EMBL" id="EEN65109.1"/>
    </source>
</evidence>
<dbReference type="OMA" id="INELCWE"/>
<name>C3Y483_BRAFL</name>
<dbReference type="OrthoDB" id="3229771at2759"/>
<evidence type="ECO:0000256" key="3">
    <source>
        <dbReference type="SAM" id="MobiDB-lite"/>
    </source>
</evidence>
<keyword evidence="6" id="KW-1185">Reference proteome</keyword>
<dbReference type="GO" id="GO:0003677">
    <property type="term" value="F:DNA binding"/>
    <property type="evidence" value="ECO:0000318"/>
    <property type="project" value="GO_Central"/>
</dbReference>
<dbReference type="InterPro" id="IPR006600">
    <property type="entry name" value="HTH_CenpB_DNA-bd_dom"/>
</dbReference>
<dbReference type="STRING" id="7739.C3Y483"/>
<dbReference type="FunFam" id="1.10.10.60:FF:000708">
    <property type="entry name" value="Uncharacterized protein"/>
    <property type="match status" value="1"/>
</dbReference>
<feature type="domain" description="HTH CENPB-type" evidence="4">
    <location>
        <begin position="66"/>
        <end position="137"/>
    </location>
</feature>
<dbReference type="PROSITE" id="PS51253">
    <property type="entry name" value="HTH_CENPB"/>
    <property type="match status" value="1"/>
</dbReference>
<evidence type="ECO:0000256" key="2">
    <source>
        <dbReference type="ARBA" id="ARBA00023242"/>
    </source>
</evidence>
<feature type="compositionally biased region" description="Polar residues" evidence="3">
    <location>
        <begin position="177"/>
        <end position="192"/>
    </location>
</feature>
<feature type="region of interest" description="Disordered" evidence="3">
    <location>
        <begin position="177"/>
        <end position="199"/>
    </location>
</feature>
<keyword evidence="1" id="KW-0238">DNA-binding</keyword>